<dbReference type="EMBL" id="BARW01038281">
    <property type="protein sequence ID" value="GAJ21683.1"/>
    <property type="molecule type" value="Genomic_DNA"/>
</dbReference>
<evidence type="ECO:0000259" key="1">
    <source>
        <dbReference type="SMART" id="SM00974"/>
    </source>
</evidence>
<accession>X1UW05</accession>
<gene>
    <name evidence="2" type="ORF">S12H4_58807</name>
</gene>
<reference evidence="2" key="1">
    <citation type="journal article" date="2014" name="Front. Microbiol.">
        <title>High frequency of phylogenetically diverse reductive dehalogenase-homologous genes in deep subseafloor sedimentary metagenomes.</title>
        <authorList>
            <person name="Kawai M."/>
            <person name="Futagami T."/>
            <person name="Toyoda A."/>
            <person name="Takaki Y."/>
            <person name="Nishi S."/>
            <person name="Hori S."/>
            <person name="Arai W."/>
            <person name="Tsubouchi T."/>
            <person name="Morono Y."/>
            <person name="Uchiyama I."/>
            <person name="Ito T."/>
            <person name="Fujiyama A."/>
            <person name="Inagaki F."/>
            <person name="Takami H."/>
        </authorList>
    </citation>
    <scope>NUCLEOTIDE SEQUENCE</scope>
    <source>
        <strain evidence="2">Expedition CK06-06</strain>
    </source>
</reference>
<protein>
    <recommendedName>
        <fullName evidence="1">Bacteriophage T5 Orf172 DNA-binding domain-containing protein</fullName>
    </recommendedName>
</protein>
<dbReference type="SMART" id="SM00974">
    <property type="entry name" value="T5orf172"/>
    <property type="match status" value="1"/>
</dbReference>
<proteinExistence type="predicted"/>
<dbReference type="AlphaFoldDB" id="X1UW05"/>
<comment type="caution">
    <text evidence="2">The sequence shown here is derived from an EMBL/GenBank/DDBJ whole genome shotgun (WGS) entry which is preliminary data.</text>
</comment>
<dbReference type="Pfam" id="PF13455">
    <property type="entry name" value="MUG113"/>
    <property type="match status" value="1"/>
</dbReference>
<organism evidence="2">
    <name type="scientific">marine sediment metagenome</name>
    <dbReference type="NCBI Taxonomy" id="412755"/>
    <lineage>
        <taxon>unclassified sequences</taxon>
        <taxon>metagenomes</taxon>
        <taxon>ecological metagenomes</taxon>
    </lineage>
</organism>
<evidence type="ECO:0000313" key="2">
    <source>
        <dbReference type="EMBL" id="GAJ21683.1"/>
    </source>
</evidence>
<name>X1UW05_9ZZZZ</name>
<sequence>MRNKKRLYPFKSIYFILDEEANAVKIGIALFPETRLKHLQATNPHKLTLVKIIENGGFELEQELHRKFADAKLHNEWFHLTDELRDYIYLDGRQGVFKLR</sequence>
<dbReference type="InterPro" id="IPR018306">
    <property type="entry name" value="Phage_T5_Orf172_DNA-bd"/>
</dbReference>
<feature type="domain" description="Bacteriophage T5 Orf172 DNA-binding" evidence="1">
    <location>
        <begin position="18"/>
        <end position="91"/>
    </location>
</feature>